<dbReference type="InterPro" id="IPR018485">
    <property type="entry name" value="FGGY_C"/>
</dbReference>
<evidence type="ECO:0000256" key="2">
    <source>
        <dbReference type="ARBA" id="ARBA00022629"/>
    </source>
</evidence>
<dbReference type="InterPro" id="IPR043129">
    <property type="entry name" value="ATPase_NBD"/>
</dbReference>
<evidence type="ECO:0000259" key="6">
    <source>
        <dbReference type="Pfam" id="PF02782"/>
    </source>
</evidence>
<keyword evidence="3" id="KW-0808">Transferase</keyword>
<dbReference type="InterPro" id="IPR000577">
    <property type="entry name" value="Carb_kinase_FGGY"/>
</dbReference>
<dbReference type="PIRSF" id="PIRSF000538">
    <property type="entry name" value="GlpK"/>
    <property type="match status" value="1"/>
</dbReference>
<dbReference type="PANTHER" id="PTHR43095:SF5">
    <property type="entry name" value="XYLULOSE KINASE"/>
    <property type="match status" value="1"/>
</dbReference>
<reference evidence="8" key="2">
    <citation type="journal article" date="2019" name="MicrobiologyOpen">
        <title>High-quality draft genome sequence of Gaiella occulta isolated from a 150 meter deep mineral water borehole and comparison with the genome sequences of other deep-branching lineages of the phylum Actinobacteria.</title>
        <authorList>
            <person name="Severino R."/>
            <person name="Froufe H.J.C."/>
            <person name="Barroso C."/>
            <person name="Albuquerque L."/>
            <person name="Lobo-da-Cunha A."/>
            <person name="da Costa M.S."/>
            <person name="Egas C."/>
        </authorList>
    </citation>
    <scope>NUCLEOTIDE SEQUENCE [LARGE SCALE GENOMIC DNA]</scope>
    <source>
        <strain evidence="8">F2-233</strain>
    </source>
</reference>
<keyword evidence="8" id="KW-1185">Reference proteome</keyword>
<dbReference type="OrthoDB" id="9805576at2"/>
<dbReference type="GO" id="GO:0016301">
    <property type="term" value="F:kinase activity"/>
    <property type="evidence" value="ECO:0007669"/>
    <property type="project" value="UniProtKB-KW"/>
</dbReference>
<evidence type="ECO:0000259" key="5">
    <source>
        <dbReference type="Pfam" id="PF00370"/>
    </source>
</evidence>
<dbReference type="PANTHER" id="PTHR43095">
    <property type="entry name" value="SUGAR KINASE"/>
    <property type="match status" value="1"/>
</dbReference>
<keyword evidence="2" id="KW-0119">Carbohydrate metabolism</keyword>
<dbReference type="CDD" id="cd07783">
    <property type="entry name" value="ASKHA_NBD_FGGY_SePSK_AtXK1-like"/>
    <property type="match status" value="1"/>
</dbReference>
<protein>
    <submittedName>
        <fullName evidence="7">Sugar (Pentulose and hexulose) kinase</fullName>
    </submittedName>
</protein>
<evidence type="ECO:0000313" key="7">
    <source>
        <dbReference type="EMBL" id="RDI75818.1"/>
    </source>
</evidence>
<dbReference type="EMBL" id="QQZY01000001">
    <property type="protein sequence ID" value="RDI75818.1"/>
    <property type="molecule type" value="Genomic_DNA"/>
</dbReference>
<dbReference type="Gene3D" id="3.30.420.40">
    <property type="match status" value="2"/>
</dbReference>
<organism evidence="7 8">
    <name type="scientific">Gaiella occulta</name>
    <dbReference type="NCBI Taxonomy" id="1002870"/>
    <lineage>
        <taxon>Bacteria</taxon>
        <taxon>Bacillati</taxon>
        <taxon>Actinomycetota</taxon>
        <taxon>Thermoleophilia</taxon>
        <taxon>Gaiellales</taxon>
        <taxon>Gaiellaceae</taxon>
        <taxon>Gaiella</taxon>
    </lineage>
</organism>
<evidence type="ECO:0000256" key="3">
    <source>
        <dbReference type="ARBA" id="ARBA00022679"/>
    </source>
</evidence>
<feature type="domain" description="Carbohydrate kinase FGGY C-terminal" evidence="6">
    <location>
        <begin position="261"/>
        <end position="436"/>
    </location>
</feature>
<evidence type="ECO:0000256" key="4">
    <source>
        <dbReference type="ARBA" id="ARBA00022777"/>
    </source>
</evidence>
<name>A0A7M2Z083_9ACTN</name>
<accession>A0A7M2Z083</accession>
<keyword evidence="4 7" id="KW-0418">Kinase</keyword>
<dbReference type="Proteomes" id="UP000254134">
    <property type="component" value="Unassembled WGS sequence"/>
</dbReference>
<reference evidence="7 8" key="1">
    <citation type="submission" date="2018-07" db="EMBL/GenBank/DDBJ databases">
        <title>High-quality-draft genome sequence of Gaiella occulta.</title>
        <authorList>
            <person name="Severino R."/>
            <person name="Froufe H.J.C."/>
            <person name="Rainey F.A."/>
            <person name="Barroso C."/>
            <person name="Albuquerque L."/>
            <person name="Lobo-Da-Cunha A."/>
            <person name="Da Costa M.S."/>
            <person name="Egas C."/>
        </authorList>
    </citation>
    <scope>NUCLEOTIDE SEQUENCE [LARGE SCALE GENOMIC DNA]</scope>
    <source>
        <strain evidence="7 8">F2-233</strain>
    </source>
</reference>
<dbReference type="SUPFAM" id="SSF53067">
    <property type="entry name" value="Actin-like ATPase domain"/>
    <property type="match status" value="2"/>
</dbReference>
<dbReference type="Pfam" id="PF00370">
    <property type="entry name" value="FGGY_N"/>
    <property type="match status" value="1"/>
</dbReference>
<evidence type="ECO:0000256" key="1">
    <source>
        <dbReference type="ARBA" id="ARBA00009156"/>
    </source>
</evidence>
<dbReference type="InterPro" id="IPR018484">
    <property type="entry name" value="FGGY_N"/>
</dbReference>
<dbReference type="InterPro" id="IPR050406">
    <property type="entry name" value="FGGY_Carb_Kinase"/>
</dbReference>
<sequence>MSEAVRSGIAAGVDVATQGVRVACVDERGRTVASAAVALPPPRRPAPGWAEQDARAWWPAAAEALRRATGALGPDRGRIVAVAAATTSGTVVLADSAGEPVGPALLYDDRRAAVEAERAQELGRERWEALGLRIGPSFTIAKLAWLARRGALVGVAHAWGESDLVVARLLGEPPPTDWSHALKSGYDLLRREWPSEVYEALGVPARLLPRVQPPASLAGRVCAAAARETGLPEGCEVRLGMTDGCAAQLAGGAVSPGRFVSVLGTTLVIKGATRELVRDPAGVVYSHLHPDGWWLPGGASNTGGEALAARYAGADLAALDRAAAARGPAACLSYPLVRSGERFPFLAPTAEGFVVGEPVDEVEAYRAALEGVAFLERLAYDHLSALGASPEGPIATAGGASRSRVWNRIRATVLGRPLAVPASPTSAFGAALLAAAGTMHENLTAAAAAMVEIREEVAPEEREEAALRESYARFVEELRGRGWLGGTAVREPATSAI</sequence>
<dbReference type="Pfam" id="PF02782">
    <property type="entry name" value="FGGY_C"/>
    <property type="match status" value="1"/>
</dbReference>
<gene>
    <name evidence="7" type="ORF">Gocc_0237</name>
</gene>
<dbReference type="GO" id="GO:0042732">
    <property type="term" value="P:D-xylose metabolic process"/>
    <property type="evidence" value="ECO:0007669"/>
    <property type="project" value="UniProtKB-KW"/>
</dbReference>
<proteinExistence type="inferred from homology"/>
<evidence type="ECO:0000313" key="8">
    <source>
        <dbReference type="Proteomes" id="UP000254134"/>
    </source>
</evidence>
<keyword evidence="2" id="KW-0859">Xylose metabolism</keyword>
<dbReference type="AlphaFoldDB" id="A0A7M2Z083"/>
<comment type="caution">
    <text evidence="7">The sequence shown here is derived from an EMBL/GenBank/DDBJ whole genome shotgun (WGS) entry which is preliminary data.</text>
</comment>
<dbReference type="RefSeq" id="WP_114794702.1">
    <property type="nucleotide sequence ID" value="NZ_QQZY01000001.1"/>
</dbReference>
<comment type="similarity">
    <text evidence="1">Belongs to the FGGY kinase family.</text>
</comment>
<feature type="domain" description="Carbohydrate kinase FGGY N-terminal" evidence="5">
    <location>
        <begin position="11"/>
        <end position="249"/>
    </location>
</feature>